<dbReference type="Pfam" id="PF17827">
    <property type="entry name" value="PrmC_N"/>
    <property type="match status" value="1"/>
</dbReference>
<feature type="domain" description="Methyltransferase small" evidence="6">
    <location>
        <begin position="114"/>
        <end position="197"/>
    </location>
</feature>
<evidence type="ECO:0000259" key="7">
    <source>
        <dbReference type="Pfam" id="PF17827"/>
    </source>
</evidence>
<keyword evidence="2 8" id="KW-0489">Methyltransferase</keyword>
<dbReference type="InterPro" id="IPR040758">
    <property type="entry name" value="PrmC_N"/>
</dbReference>
<dbReference type="CDD" id="cd02440">
    <property type="entry name" value="AdoMet_MTases"/>
    <property type="match status" value="1"/>
</dbReference>
<organism evidence="8 9">
    <name type="scientific">Trueperella bonasi</name>
    <dbReference type="NCBI Taxonomy" id="312286"/>
    <lineage>
        <taxon>Bacteria</taxon>
        <taxon>Bacillati</taxon>
        <taxon>Actinomycetota</taxon>
        <taxon>Actinomycetes</taxon>
        <taxon>Actinomycetales</taxon>
        <taxon>Actinomycetaceae</taxon>
        <taxon>Trueperella</taxon>
    </lineage>
</organism>
<reference evidence="8 9" key="1">
    <citation type="submission" date="2023-07" db="EMBL/GenBank/DDBJ databases">
        <title>Sequencing the genomes of 1000 actinobacteria strains.</title>
        <authorList>
            <person name="Klenk H.-P."/>
        </authorList>
    </citation>
    <scope>NUCLEOTIDE SEQUENCE [LARGE SCALE GENOMIC DNA]</scope>
    <source>
        <strain evidence="8 9">DSM 17163</strain>
    </source>
</reference>
<evidence type="ECO:0000313" key="8">
    <source>
        <dbReference type="EMBL" id="MDP9806746.1"/>
    </source>
</evidence>
<evidence type="ECO:0000313" key="9">
    <source>
        <dbReference type="Proteomes" id="UP001243212"/>
    </source>
</evidence>
<proteinExistence type="predicted"/>
<name>A0ABT9NH76_9ACTO</name>
<keyword evidence="3 8" id="KW-0808">Transferase</keyword>
<dbReference type="PROSITE" id="PS00092">
    <property type="entry name" value="N6_MTASE"/>
    <property type="match status" value="1"/>
</dbReference>
<evidence type="ECO:0000256" key="5">
    <source>
        <dbReference type="ARBA" id="ARBA00048391"/>
    </source>
</evidence>
<dbReference type="GO" id="GO:0032259">
    <property type="term" value="P:methylation"/>
    <property type="evidence" value="ECO:0007669"/>
    <property type="project" value="UniProtKB-KW"/>
</dbReference>
<dbReference type="Gene3D" id="1.10.8.10">
    <property type="entry name" value="DNA helicase RuvA subunit, C-terminal domain"/>
    <property type="match status" value="1"/>
</dbReference>
<dbReference type="InterPro" id="IPR050320">
    <property type="entry name" value="N5-glutamine_MTase"/>
</dbReference>
<protein>
    <recommendedName>
        <fullName evidence="1">peptide chain release factor N(5)-glutamine methyltransferase</fullName>
        <ecNumber evidence="1">2.1.1.297</ecNumber>
    </recommendedName>
</protein>
<dbReference type="EC" id="2.1.1.297" evidence="1"/>
<dbReference type="Gene3D" id="3.40.50.150">
    <property type="entry name" value="Vaccinia Virus protein VP39"/>
    <property type="match status" value="1"/>
</dbReference>
<dbReference type="InterPro" id="IPR019874">
    <property type="entry name" value="RF_methyltr_PrmC"/>
</dbReference>
<keyword evidence="4" id="KW-0949">S-adenosyl-L-methionine</keyword>
<evidence type="ECO:0000256" key="1">
    <source>
        <dbReference type="ARBA" id="ARBA00012771"/>
    </source>
</evidence>
<dbReference type="GO" id="GO:0102559">
    <property type="term" value="F:peptide chain release factor N(5)-glutamine methyltransferase activity"/>
    <property type="evidence" value="ECO:0007669"/>
    <property type="project" value="UniProtKB-EC"/>
</dbReference>
<dbReference type="InterPro" id="IPR002052">
    <property type="entry name" value="DNA_methylase_N6_adenine_CS"/>
</dbReference>
<dbReference type="NCBIfam" id="TIGR03534">
    <property type="entry name" value="RF_mod_PrmC"/>
    <property type="match status" value="1"/>
</dbReference>
<comment type="catalytic activity">
    <reaction evidence="5">
        <text>L-glutaminyl-[peptide chain release factor] + S-adenosyl-L-methionine = N(5)-methyl-L-glutaminyl-[peptide chain release factor] + S-adenosyl-L-homocysteine + H(+)</text>
        <dbReference type="Rhea" id="RHEA:42896"/>
        <dbReference type="Rhea" id="RHEA-COMP:10271"/>
        <dbReference type="Rhea" id="RHEA-COMP:10272"/>
        <dbReference type="ChEBI" id="CHEBI:15378"/>
        <dbReference type="ChEBI" id="CHEBI:30011"/>
        <dbReference type="ChEBI" id="CHEBI:57856"/>
        <dbReference type="ChEBI" id="CHEBI:59789"/>
        <dbReference type="ChEBI" id="CHEBI:61891"/>
        <dbReference type="EC" id="2.1.1.297"/>
    </reaction>
</comment>
<dbReference type="Proteomes" id="UP001243212">
    <property type="component" value="Unassembled WGS sequence"/>
</dbReference>
<sequence>MSRTWAHALEVARTKLAAAVESADVDARLLAEFVHGGVPSGSEMITDAEVAAFEQAVSQREKRVPLQHITGTMYFRYLELESGPGTFVVRPETEMVVEAVIEEIACLAAQQSRQRPVVVDLCTGSGAIALAIATETSAQVMAVELSEEAHESASRNSARYGHPITLIRGDALSAFEELAGRVDVVVSNPPYVRGDEELAPEVTHDPQIALFGGGDDGLEMPTKIIARAHYLLRVGGILIMEHGEEQSSALRGVARRCGFGEVSTGQDLTGRDRWLRARKDEA</sequence>
<feature type="domain" description="Release factor glutamine methyltransferase N-terminal" evidence="7">
    <location>
        <begin position="8"/>
        <end position="71"/>
    </location>
</feature>
<dbReference type="PANTHER" id="PTHR18895:SF74">
    <property type="entry name" value="MTRF1L RELEASE FACTOR GLUTAMINE METHYLTRANSFERASE"/>
    <property type="match status" value="1"/>
</dbReference>
<accession>A0ABT9NH76</accession>
<evidence type="ECO:0000256" key="4">
    <source>
        <dbReference type="ARBA" id="ARBA00022691"/>
    </source>
</evidence>
<dbReference type="Pfam" id="PF05175">
    <property type="entry name" value="MTS"/>
    <property type="match status" value="1"/>
</dbReference>
<gene>
    <name evidence="8" type="ORF">J2S70_001328</name>
</gene>
<evidence type="ECO:0000259" key="6">
    <source>
        <dbReference type="Pfam" id="PF05175"/>
    </source>
</evidence>
<dbReference type="PANTHER" id="PTHR18895">
    <property type="entry name" value="HEMK METHYLTRANSFERASE"/>
    <property type="match status" value="1"/>
</dbReference>
<keyword evidence="9" id="KW-1185">Reference proteome</keyword>
<dbReference type="InterPro" id="IPR004556">
    <property type="entry name" value="HemK-like"/>
</dbReference>
<evidence type="ECO:0000256" key="3">
    <source>
        <dbReference type="ARBA" id="ARBA00022679"/>
    </source>
</evidence>
<dbReference type="NCBIfam" id="TIGR00536">
    <property type="entry name" value="hemK_fam"/>
    <property type="match status" value="1"/>
</dbReference>
<dbReference type="InterPro" id="IPR029063">
    <property type="entry name" value="SAM-dependent_MTases_sf"/>
</dbReference>
<dbReference type="EMBL" id="JAUSQX010000001">
    <property type="protein sequence ID" value="MDP9806746.1"/>
    <property type="molecule type" value="Genomic_DNA"/>
</dbReference>
<dbReference type="RefSeq" id="WP_307682952.1">
    <property type="nucleotide sequence ID" value="NZ_JAUSQX010000001.1"/>
</dbReference>
<evidence type="ECO:0000256" key="2">
    <source>
        <dbReference type="ARBA" id="ARBA00022603"/>
    </source>
</evidence>
<dbReference type="InterPro" id="IPR007848">
    <property type="entry name" value="Small_mtfrase_dom"/>
</dbReference>
<comment type="caution">
    <text evidence="8">The sequence shown here is derived from an EMBL/GenBank/DDBJ whole genome shotgun (WGS) entry which is preliminary data.</text>
</comment>
<dbReference type="SUPFAM" id="SSF53335">
    <property type="entry name" value="S-adenosyl-L-methionine-dependent methyltransferases"/>
    <property type="match status" value="1"/>
</dbReference>